<organism evidence="4 5">
    <name type="scientific">Terrihabitans rhizophilus</name>
    <dbReference type="NCBI Taxonomy" id="3092662"/>
    <lineage>
        <taxon>Bacteria</taxon>
        <taxon>Pseudomonadati</taxon>
        <taxon>Pseudomonadota</taxon>
        <taxon>Alphaproteobacteria</taxon>
        <taxon>Hyphomicrobiales</taxon>
        <taxon>Terrihabitans</taxon>
    </lineage>
</organism>
<dbReference type="PANTHER" id="PTHR11579">
    <property type="entry name" value="PROTEIN-L-ISOASPARTATE O-METHYLTRANSFERASE"/>
    <property type="match status" value="1"/>
</dbReference>
<accession>A0ABU4RQ93</accession>
<proteinExistence type="inferred from homology"/>
<evidence type="ECO:0000256" key="3">
    <source>
        <dbReference type="ARBA" id="ARBA00030757"/>
    </source>
</evidence>
<sequence length="218" mass="22854">MFDFAQARRYMIEGQIRTNEITDTPIVAAMHAVPRELFVSDSWQTLAYSDHEIPAVEGSSRKLLNPMVLGKLLKAADLQPGERVLMIGGCTGYGAALASRIAAEVVAVETPDLAAASTDALRKGGFTNVVVVAGDLAAGCADQPPFDAIIIEGAVEVIPDGLAVQLKPEGRLVTVLGSGRSGQGTVFRAVGGELSGFPVFGAAAPVLPGFEQKREFVF</sequence>
<gene>
    <name evidence="4" type="ORF">SCD90_13185</name>
</gene>
<comment type="caution">
    <text evidence="4">The sequence shown here is derived from an EMBL/GenBank/DDBJ whole genome shotgun (WGS) entry which is preliminary data.</text>
</comment>
<evidence type="ECO:0000313" key="4">
    <source>
        <dbReference type="EMBL" id="MDX6807019.1"/>
    </source>
</evidence>
<evidence type="ECO:0000313" key="5">
    <source>
        <dbReference type="Proteomes" id="UP001274321"/>
    </source>
</evidence>
<dbReference type="InterPro" id="IPR029063">
    <property type="entry name" value="SAM-dependent_MTases_sf"/>
</dbReference>
<dbReference type="Proteomes" id="UP001274321">
    <property type="component" value="Unassembled WGS sequence"/>
</dbReference>
<evidence type="ECO:0000256" key="2">
    <source>
        <dbReference type="ARBA" id="ARBA00013346"/>
    </source>
</evidence>
<dbReference type="PANTHER" id="PTHR11579:SF18">
    <property type="entry name" value="PROTEIN-L-ISOASPARTATE O-METHYLTRANSFERASE"/>
    <property type="match status" value="1"/>
</dbReference>
<protein>
    <recommendedName>
        <fullName evidence="2">Protein-L-isoaspartate O-methyltransferase</fullName>
    </recommendedName>
    <alternativeName>
        <fullName evidence="3">Protein L-isoaspartyl methyltransferase</fullName>
    </alternativeName>
</protein>
<dbReference type="Pfam" id="PF01135">
    <property type="entry name" value="PCMT"/>
    <property type="match status" value="1"/>
</dbReference>
<keyword evidence="5" id="KW-1185">Reference proteome</keyword>
<dbReference type="RefSeq" id="WP_319845143.1">
    <property type="nucleotide sequence ID" value="NZ_JAXAFJ010000008.1"/>
</dbReference>
<evidence type="ECO:0000256" key="1">
    <source>
        <dbReference type="ARBA" id="ARBA00005369"/>
    </source>
</evidence>
<dbReference type="Gene3D" id="3.40.50.150">
    <property type="entry name" value="Vaccinia Virus protein VP39"/>
    <property type="match status" value="1"/>
</dbReference>
<dbReference type="InterPro" id="IPR000682">
    <property type="entry name" value="PCMT"/>
</dbReference>
<dbReference type="SUPFAM" id="SSF53335">
    <property type="entry name" value="S-adenosyl-L-methionine-dependent methyltransferases"/>
    <property type="match status" value="1"/>
</dbReference>
<name>A0ABU4RQ93_9HYPH</name>
<comment type="similarity">
    <text evidence="1">Belongs to the methyltransferase superfamily. L-isoaspartyl/D-aspartyl protein methyltransferase family.</text>
</comment>
<dbReference type="EMBL" id="JAXAFJ010000008">
    <property type="protein sequence ID" value="MDX6807019.1"/>
    <property type="molecule type" value="Genomic_DNA"/>
</dbReference>
<reference evidence="4 5" key="1">
    <citation type="submission" date="2023-11" db="EMBL/GenBank/DDBJ databases">
        <authorList>
            <person name="Bao R."/>
        </authorList>
    </citation>
    <scope>NUCLEOTIDE SEQUENCE [LARGE SCALE GENOMIC DNA]</scope>
    <source>
        <strain evidence="4 5">PJ23</strain>
    </source>
</reference>